<feature type="region of interest" description="Disordered" evidence="1">
    <location>
        <begin position="1"/>
        <end position="24"/>
    </location>
</feature>
<dbReference type="InterPro" id="IPR008878">
    <property type="entry name" value="Transposase_IS66_Orf2"/>
</dbReference>
<protein>
    <submittedName>
        <fullName evidence="2">IS66 family insertion sequence element accessory protein TnpB</fullName>
    </submittedName>
</protein>
<accession>A0ABY8JAF0</accession>
<evidence type="ECO:0000313" key="2">
    <source>
        <dbReference type="EMBL" id="WFU62545.1"/>
    </source>
</evidence>
<evidence type="ECO:0000313" key="3">
    <source>
        <dbReference type="Proteomes" id="UP001221546"/>
    </source>
</evidence>
<sequence length="76" mass="8374">MRASRTVRRAAPGATPGADSPWPRACLFTKGLERGRFVWPSVASEAVTVSPAQMSYLLSGIDWRHPQETHRPTRVG</sequence>
<reference evidence="2 3" key="1">
    <citation type="submission" date="2023-04" db="EMBL/GenBank/DDBJ databases">
        <title>Australian commercial rhizobial inoculants.</title>
        <authorList>
            <person name="Kohlmeier M.G."/>
            <person name="O'Hara G.W."/>
            <person name="Colombi E."/>
            <person name="Ramsay J.P."/>
            <person name="Terpolilli J."/>
        </authorList>
    </citation>
    <scope>NUCLEOTIDE SEQUENCE [LARGE SCALE GENOMIC DNA]</scope>
    <source>
        <strain evidence="2 3">CB627</strain>
    </source>
</reference>
<organism evidence="2 3">
    <name type="scientific">Bradyrhizobium brasilense</name>
    <dbReference type="NCBI Taxonomy" id="1419277"/>
    <lineage>
        <taxon>Bacteria</taxon>
        <taxon>Pseudomonadati</taxon>
        <taxon>Pseudomonadota</taxon>
        <taxon>Alphaproteobacteria</taxon>
        <taxon>Hyphomicrobiales</taxon>
        <taxon>Nitrobacteraceae</taxon>
        <taxon>Bradyrhizobium</taxon>
    </lineage>
</organism>
<dbReference type="Proteomes" id="UP001221546">
    <property type="component" value="Chromosome"/>
</dbReference>
<dbReference type="RefSeq" id="WP_310885212.1">
    <property type="nucleotide sequence ID" value="NZ_CP121646.1"/>
</dbReference>
<proteinExistence type="predicted"/>
<gene>
    <name evidence="2" type="primary">tnpB</name>
    <name evidence="2" type="ORF">QA636_34495</name>
</gene>
<keyword evidence="3" id="KW-1185">Reference proteome</keyword>
<dbReference type="Pfam" id="PF05717">
    <property type="entry name" value="TnpB_IS66"/>
    <property type="match status" value="1"/>
</dbReference>
<evidence type="ECO:0000256" key="1">
    <source>
        <dbReference type="SAM" id="MobiDB-lite"/>
    </source>
</evidence>
<name>A0ABY8JAF0_9BRAD</name>
<dbReference type="EMBL" id="CP121646">
    <property type="protein sequence ID" value="WFU62545.1"/>
    <property type="molecule type" value="Genomic_DNA"/>
</dbReference>